<proteinExistence type="predicted"/>
<dbReference type="InterPro" id="IPR044066">
    <property type="entry name" value="TRIAD_supradom"/>
</dbReference>
<keyword evidence="4" id="KW-0863">Zinc-finger</keyword>
<protein>
    <recommendedName>
        <fullName evidence="7">RING-type domain-containing protein</fullName>
    </recommendedName>
</protein>
<dbReference type="PANTHER" id="PTHR11685">
    <property type="entry name" value="RBR FAMILY RING FINGER AND IBR DOMAIN-CONTAINING"/>
    <property type="match status" value="1"/>
</dbReference>
<reference evidence="8" key="1">
    <citation type="submission" date="2021-01" db="EMBL/GenBank/DDBJ databases">
        <authorList>
            <person name="Corre E."/>
            <person name="Pelletier E."/>
            <person name="Niang G."/>
            <person name="Scheremetjew M."/>
            <person name="Finn R."/>
            <person name="Kale V."/>
            <person name="Holt S."/>
            <person name="Cochrane G."/>
            <person name="Meng A."/>
            <person name="Brown T."/>
            <person name="Cohen L."/>
        </authorList>
    </citation>
    <scope>NUCLEOTIDE SEQUENCE</scope>
    <source>
        <strain evidence="8">CCMP2222</strain>
    </source>
</reference>
<gene>
    <name evidence="8" type="ORF">AAND1436_LOCUS48734</name>
</gene>
<evidence type="ECO:0000256" key="1">
    <source>
        <dbReference type="ARBA" id="ARBA00022679"/>
    </source>
</evidence>
<evidence type="ECO:0000256" key="5">
    <source>
        <dbReference type="ARBA" id="ARBA00022786"/>
    </source>
</evidence>
<organism evidence="8">
    <name type="scientific">Alexandrium andersonii</name>
    <dbReference type="NCBI Taxonomy" id="327968"/>
    <lineage>
        <taxon>Eukaryota</taxon>
        <taxon>Sar</taxon>
        <taxon>Alveolata</taxon>
        <taxon>Dinophyceae</taxon>
        <taxon>Gonyaulacales</taxon>
        <taxon>Pyrocystaceae</taxon>
        <taxon>Alexandrium</taxon>
    </lineage>
</organism>
<keyword evidence="3" id="KW-0677">Repeat</keyword>
<dbReference type="SUPFAM" id="SSF57850">
    <property type="entry name" value="RING/U-box"/>
    <property type="match status" value="1"/>
</dbReference>
<keyword evidence="1" id="KW-0808">Transferase</keyword>
<keyword evidence="5" id="KW-0833">Ubl conjugation pathway</keyword>
<evidence type="ECO:0000256" key="2">
    <source>
        <dbReference type="ARBA" id="ARBA00022723"/>
    </source>
</evidence>
<dbReference type="Gene3D" id="1.20.120.1750">
    <property type="match status" value="1"/>
</dbReference>
<evidence type="ECO:0000256" key="3">
    <source>
        <dbReference type="ARBA" id="ARBA00022737"/>
    </source>
</evidence>
<name>A0A7S2JBF1_9DINO</name>
<dbReference type="PROSITE" id="PS51873">
    <property type="entry name" value="TRIAD"/>
    <property type="match status" value="1"/>
</dbReference>
<dbReference type="EMBL" id="HBGQ01101905">
    <property type="protein sequence ID" value="CAD9543109.1"/>
    <property type="molecule type" value="Transcribed_RNA"/>
</dbReference>
<dbReference type="GO" id="GO:0016567">
    <property type="term" value="P:protein ubiquitination"/>
    <property type="evidence" value="ECO:0007669"/>
    <property type="project" value="InterPro"/>
</dbReference>
<feature type="domain" description="RING-type" evidence="7">
    <location>
        <begin position="31"/>
        <end position="218"/>
    </location>
</feature>
<keyword evidence="2" id="KW-0479">Metal-binding</keyword>
<evidence type="ECO:0000259" key="7">
    <source>
        <dbReference type="PROSITE" id="PS51873"/>
    </source>
</evidence>
<dbReference type="GO" id="GO:0004842">
    <property type="term" value="F:ubiquitin-protein transferase activity"/>
    <property type="evidence" value="ECO:0007669"/>
    <property type="project" value="InterPro"/>
</dbReference>
<evidence type="ECO:0000256" key="6">
    <source>
        <dbReference type="ARBA" id="ARBA00022833"/>
    </source>
</evidence>
<accession>A0A7S2JBF1</accession>
<dbReference type="InterPro" id="IPR031127">
    <property type="entry name" value="E3_UB_ligase_RBR"/>
</dbReference>
<evidence type="ECO:0000313" key="8">
    <source>
        <dbReference type="EMBL" id="CAD9543109.1"/>
    </source>
</evidence>
<dbReference type="AlphaFoldDB" id="A0A7S2JBF1"/>
<keyword evidence="6" id="KW-0862">Zinc</keyword>
<evidence type="ECO:0000256" key="4">
    <source>
        <dbReference type="ARBA" id="ARBA00022771"/>
    </source>
</evidence>
<sequence>MACIDYLKETDAELARLRSIGAVLTAEPAEPGPVCPVCCDHGPGLVIGHSECAEHAACPTCWVKWSGEQLSACIERRAPPLCMFPRCYQPMATGIWRIACERDPRAAELEQRFVHRRRLQASPLFPAALQVNCPQPGCVGLGYLGYDTVMCFMCECQWIPGDDDRGNAPDTSTEIVMGLPLKKCPKCCEYIEKNGGCDHMTCRCGFEFHWSTLQPYRR</sequence>
<dbReference type="GO" id="GO:0008270">
    <property type="term" value="F:zinc ion binding"/>
    <property type="evidence" value="ECO:0007669"/>
    <property type="project" value="UniProtKB-KW"/>
</dbReference>